<gene>
    <name evidence="2" type="ORF">AVW11_17975</name>
</gene>
<evidence type="ECO:0000256" key="1">
    <source>
        <dbReference type="SAM" id="MobiDB-lite"/>
    </source>
</evidence>
<name>A0ABX3G394_9ACTN</name>
<feature type="compositionally biased region" description="Basic and acidic residues" evidence="1">
    <location>
        <begin position="164"/>
        <end position="182"/>
    </location>
</feature>
<feature type="compositionally biased region" description="Basic and acidic residues" evidence="1">
    <location>
        <begin position="135"/>
        <end position="147"/>
    </location>
</feature>
<accession>A0ABX3G394</accession>
<evidence type="ECO:0000313" key="3">
    <source>
        <dbReference type="Proteomes" id="UP000187151"/>
    </source>
</evidence>
<organism evidence="2 3">
    <name type="scientific">Streptomyces amritsarensis</name>
    <dbReference type="NCBI Taxonomy" id="681158"/>
    <lineage>
        <taxon>Bacteria</taxon>
        <taxon>Bacillati</taxon>
        <taxon>Actinomycetota</taxon>
        <taxon>Actinomycetes</taxon>
        <taxon>Kitasatosporales</taxon>
        <taxon>Streptomycetaceae</taxon>
        <taxon>Streptomyces</taxon>
    </lineage>
</organism>
<comment type="caution">
    <text evidence="2">The sequence shown here is derived from an EMBL/GenBank/DDBJ whole genome shotgun (WGS) entry which is preliminary data.</text>
</comment>
<proteinExistence type="predicted"/>
<dbReference type="EMBL" id="MQUR01000039">
    <property type="protein sequence ID" value="OLZ64843.1"/>
    <property type="molecule type" value="Genomic_DNA"/>
</dbReference>
<keyword evidence="3" id="KW-1185">Reference proteome</keyword>
<reference evidence="2 3" key="1">
    <citation type="submission" date="2016-01" db="EMBL/GenBank/DDBJ databases">
        <title>Streptomyces amritsarensis strain MTCC 11845 genome sequencing and assembly.</title>
        <authorList>
            <person name="Sharma D."/>
            <person name="Nair G.R."/>
            <person name="Kaur G."/>
            <person name="Manhas R.K."/>
            <person name="Mayilraj S."/>
        </authorList>
    </citation>
    <scope>NUCLEOTIDE SEQUENCE [LARGE SCALE GENOMIC DNA]</scope>
    <source>
        <strain evidence="2 3">MTCC 11845</strain>
    </source>
</reference>
<dbReference type="Proteomes" id="UP000187151">
    <property type="component" value="Unassembled WGS sequence"/>
</dbReference>
<evidence type="ECO:0000313" key="2">
    <source>
        <dbReference type="EMBL" id="OLZ64843.1"/>
    </source>
</evidence>
<sequence length="191" mass="20565">MTVKGGEVVVRLGLREGLAARRRQIRVPVSALREVHVERSWWRVLRGRAGSGTWSPGRCSGVRNRPDGKDFIAVKAQSTVLCLELAEGAPFRRVAVSVPDAARAERAVREVMPQDPGPEHGTGPGPRDASPRPALRHEGGTADDHGRQPGVPSRTGSDAGRPPLDAERVERANADRVRRDHVVPGTPGARS</sequence>
<feature type="region of interest" description="Disordered" evidence="1">
    <location>
        <begin position="108"/>
        <end position="191"/>
    </location>
</feature>
<protein>
    <submittedName>
        <fullName evidence="2">Uncharacterized protein</fullName>
    </submittedName>
</protein>